<evidence type="ECO:0000256" key="3">
    <source>
        <dbReference type="SAM" id="MobiDB-lite"/>
    </source>
</evidence>
<comment type="caution">
    <text evidence="6">The sequence shown here is derived from an EMBL/GenBank/DDBJ whole genome shotgun (WGS) entry which is preliminary data.</text>
</comment>
<dbReference type="SUPFAM" id="SSF50156">
    <property type="entry name" value="PDZ domain-like"/>
    <property type="match status" value="1"/>
</dbReference>
<accession>A0A316G7D1</accession>
<dbReference type="InterPro" id="IPR041489">
    <property type="entry name" value="PDZ_6"/>
</dbReference>
<feature type="region of interest" description="Disordered" evidence="3">
    <location>
        <begin position="206"/>
        <end position="261"/>
    </location>
</feature>
<dbReference type="InterPro" id="IPR036034">
    <property type="entry name" value="PDZ_sf"/>
</dbReference>
<evidence type="ECO:0000313" key="7">
    <source>
        <dbReference type="Proteomes" id="UP000245390"/>
    </source>
</evidence>
<keyword evidence="2" id="KW-0378">Hydrolase</keyword>
<dbReference type="InterPro" id="IPR027304">
    <property type="entry name" value="Trigger_fact/SurA_dom_sf"/>
</dbReference>
<dbReference type="PANTHER" id="PTHR22939">
    <property type="entry name" value="SERINE PROTEASE FAMILY S1C HTRA-RELATED"/>
    <property type="match status" value="1"/>
</dbReference>
<keyword evidence="4" id="KW-0732">Signal</keyword>
<dbReference type="SUPFAM" id="SSF109998">
    <property type="entry name" value="Triger factor/SurA peptide-binding domain-like"/>
    <property type="match status" value="1"/>
</dbReference>
<name>A0A316G7D1_9RHOB</name>
<evidence type="ECO:0000259" key="5">
    <source>
        <dbReference type="PROSITE" id="PS50106"/>
    </source>
</evidence>
<gene>
    <name evidence="6" type="ORF">C8D95_105161</name>
</gene>
<dbReference type="PROSITE" id="PS50106">
    <property type="entry name" value="PDZ"/>
    <property type="match status" value="1"/>
</dbReference>
<dbReference type="Gene3D" id="1.10.8.1040">
    <property type="match status" value="1"/>
</dbReference>
<dbReference type="Gene3D" id="2.30.42.10">
    <property type="match status" value="1"/>
</dbReference>
<feature type="compositionally biased region" description="Polar residues" evidence="3">
    <location>
        <begin position="32"/>
        <end position="55"/>
    </location>
</feature>
<evidence type="ECO:0000256" key="1">
    <source>
        <dbReference type="ARBA" id="ARBA00010541"/>
    </source>
</evidence>
<dbReference type="PANTHER" id="PTHR22939:SF129">
    <property type="entry name" value="SERINE PROTEASE HTRA2, MITOCHONDRIAL"/>
    <property type="match status" value="1"/>
</dbReference>
<feature type="domain" description="PDZ" evidence="5">
    <location>
        <begin position="254"/>
        <end position="321"/>
    </location>
</feature>
<evidence type="ECO:0000256" key="2">
    <source>
        <dbReference type="ARBA" id="ARBA00022825"/>
    </source>
</evidence>
<dbReference type="KEGG" id="salo:EF888_17805"/>
<comment type="similarity">
    <text evidence="1">Belongs to the peptidase S1C family.</text>
</comment>
<feature type="compositionally biased region" description="Low complexity" evidence="3">
    <location>
        <begin position="218"/>
        <end position="242"/>
    </location>
</feature>
<protein>
    <submittedName>
        <fullName evidence="6">PDZ domain-containing protein</fullName>
    </submittedName>
</protein>
<dbReference type="Proteomes" id="UP000245390">
    <property type="component" value="Unassembled WGS sequence"/>
</dbReference>
<evidence type="ECO:0000313" key="6">
    <source>
        <dbReference type="EMBL" id="PWK56095.1"/>
    </source>
</evidence>
<keyword evidence="2" id="KW-0645">Protease</keyword>
<feature type="signal peptide" evidence="4">
    <location>
        <begin position="1"/>
        <end position="28"/>
    </location>
</feature>
<dbReference type="AlphaFoldDB" id="A0A316G7D1"/>
<reference evidence="6 7" key="1">
    <citation type="submission" date="2018-05" db="EMBL/GenBank/DDBJ databases">
        <title>Genomic Encyclopedia of Type Strains, Phase IV (KMG-IV): sequencing the most valuable type-strain genomes for metagenomic binning, comparative biology and taxonomic classification.</title>
        <authorList>
            <person name="Goeker M."/>
        </authorList>
    </citation>
    <scope>NUCLEOTIDE SEQUENCE [LARGE SCALE GENOMIC DNA]</scope>
    <source>
        <strain evidence="6 7">DSM 103371</strain>
    </source>
</reference>
<keyword evidence="7" id="KW-1185">Reference proteome</keyword>
<organism evidence="6 7">
    <name type="scientific">Silicimonas algicola</name>
    <dbReference type="NCBI Taxonomy" id="1826607"/>
    <lineage>
        <taxon>Bacteria</taxon>
        <taxon>Pseudomonadati</taxon>
        <taxon>Pseudomonadota</taxon>
        <taxon>Alphaproteobacteria</taxon>
        <taxon>Rhodobacterales</taxon>
        <taxon>Paracoccaceae</taxon>
    </lineage>
</organism>
<evidence type="ECO:0000256" key="4">
    <source>
        <dbReference type="SAM" id="SignalP"/>
    </source>
</evidence>
<dbReference type="OrthoDB" id="7872488at2"/>
<proteinExistence type="inferred from homology"/>
<keyword evidence="2" id="KW-0720">Serine protease</keyword>
<dbReference type="RefSeq" id="WP_109759522.1">
    <property type="nucleotide sequence ID" value="NZ_CP034588.1"/>
</dbReference>
<dbReference type="Pfam" id="PF17820">
    <property type="entry name" value="PDZ_6"/>
    <property type="match status" value="1"/>
</dbReference>
<feature type="region of interest" description="Disordered" evidence="3">
    <location>
        <begin position="32"/>
        <end position="57"/>
    </location>
</feature>
<feature type="chain" id="PRO_5016282170" evidence="4">
    <location>
        <begin position="29"/>
        <end position="392"/>
    </location>
</feature>
<dbReference type="InterPro" id="IPR001478">
    <property type="entry name" value="PDZ"/>
</dbReference>
<sequence length="392" mass="41130">MKMLNPNMCSAAVVALLSLPFASGSVLAQQAGQTDQSATPSPNAQQPFRSESGGVQQDDLVATVGDAEIRGSDLRTIIGMLPPQLQSQPPQMLVPLALEQLILRELILEEARSQNLADDPEVVALVENSAQTVEEDAMVQVWLDRETRGAVTEEAVQRTYETIQPRGGAAVPPLEQLRPQIEQHLRQQAAQEIRNRLRQGAEIVLYGPGGQPVSETRSGSGQEQLSGTQSSSGSADATGTTAEQSQPQKQAGVEATEKAPSAGGWVGVQIQDVTPQIARSLGYPDAKGALVAAVEPGSPAAREGIEPGSIITAVDDTRIDGARDLASAISGHGEGEQVTLTLRTGAEETRQIAVTIGNRPSRDEVGGDADQAEAARPRLGIAVASLSPGMRD</sequence>
<dbReference type="EMBL" id="QGGV01000005">
    <property type="protein sequence ID" value="PWK56095.1"/>
    <property type="molecule type" value="Genomic_DNA"/>
</dbReference>
<dbReference type="SMART" id="SM00228">
    <property type="entry name" value="PDZ"/>
    <property type="match status" value="1"/>
</dbReference>